<dbReference type="InterPro" id="IPR053183">
    <property type="entry name" value="ASL1"/>
</dbReference>
<feature type="compositionally biased region" description="Gly residues" evidence="1">
    <location>
        <begin position="341"/>
        <end position="350"/>
    </location>
</feature>
<dbReference type="GO" id="GO:0016787">
    <property type="term" value="F:hydrolase activity"/>
    <property type="evidence" value="ECO:0007669"/>
    <property type="project" value="UniProtKB-KW"/>
</dbReference>
<organism evidence="4 5">
    <name type="scientific">Truncatella angustata</name>
    <dbReference type="NCBI Taxonomy" id="152316"/>
    <lineage>
        <taxon>Eukaryota</taxon>
        <taxon>Fungi</taxon>
        <taxon>Dikarya</taxon>
        <taxon>Ascomycota</taxon>
        <taxon>Pezizomycotina</taxon>
        <taxon>Sordariomycetes</taxon>
        <taxon>Xylariomycetidae</taxon>
        <taxon>Amphisphaeriales</taxon>
        <taxon>Sporocadaceae</taxon>
        <taxon>Truncatella</taxon>
    </lineage>
</organism>
<gene>
    <name evidence="4" type="ORF">BKA67DRAFT_72029</name>
</gene>
<accession>A0A9P8UZ18</accession>
<dbReference type="InterPro" id="IPR024655">
    <property type="entry name" value="Asl1_glyco_hydro_catalytic"/>
</dbReference>
<feature type="signal peptide" evidence="2">
    <location>
        <begin position="1"/>
        <end position="21"/>
    </location>
</feature>
<feature type="domain" description="Asl1-like glycosyl hydrolase catalytic" evidence="3">
    <location>
        <begin position="30"/>
        <end position="289"/>
    </location>
</feature>
<dbReference type="GeneID" id="70138279"/>
<keyword evidence="5" id="KW-1185">Reference proteome</keyword>
<dbReference type="GO" id="GO:0009277">
    <property type="term" value="C:fungal-type cell wall"/>
    <property type="evidence" value="ECO:0007669"/>
    <property type="project" value="TreeGrafter"/>
</dbReference>
<dbReference type="OrthoDB" id="5959761at2759"/>
<sequence length="374" mass="40165">MMKSSSAFVVASSLLFSLTSAQSSATSKRGIAYIKGGESADYNILLTSKSPMDWYYTWTPRTAPGDIFWGSKVDNDTIEFVPTIHNNTKLDDDIEALKDAPSASKYLFVFNEPDGTFETGGCDLTPQDAARDYIAKIVPLRNRWKISHPVTTGSPRGFQWLQDFNAACWAIDPKNGCPTDFVTVHWYGDFIGMTSWIGQLAAWYNGSDAGLQGDLRVWVTEIGAPSAPMDANYNVMSQTLPYLDSLEYVDRYAWFGAWRIGGANRNEWTGDGLSLFDDNGGLTTLGALYVGGETNGFAIGEKGKAYTAPTNNGSSGNDTNSEGGADNSTDTGSNNSTGNSTGSGQGGSGNGAQTNTAATWIFWTGLVAAGLWML</sequence>
<evidence type="ECO:0000256" key="2">
    <source>
        <dbReference type="SAM" id="SignalP"/>
    </source>
</evidence>
<dbReference type="InterPro" id="IPR017853">
    <property type="entry name" value="GH"/>
</dbReference>
<protein>
    <submittedName>
        <fullName evidence="4">Glycosyl hydrolase catalytic core-domain-containing protein</fullName>
    </submittedName>
</protein>
<feature type="compositionally biased region" description="Low complexity" evidence="1">
    <location>
        <begin position="311"/>
        <end position="340"/>
    </location>
</feature>
<feature type="region of interest" description="Disordered" evidence="1">
    <location>
        <begin position="308"/>
        <end position="352"/>
    </location>
</feature>
<dbReference type="Proteomes" id="UP000758603">
    <property type="component" value="Unassembled WGS sequence"/>
</dbReference>
<dbReference type="SUPFAM" id="SSF51445">
    <property type="entry name" value="(Trans)glycosidases"/>
    <property type="match status" value="1"/>
</dbReference>
<comment type="caution">
    <text evidence="4">The sequence shown here is derived from an EMBL/GenBank/DDBJ whole genome shotgun (WGS) entry which is preliminary data.</text>
</comment>
<proteinExistence type="predicted"/>
<keyword evidence="2" id="KW-0732">Signal</keyword>
<evidence type="ECO:0000259" key="3">
    <source>
        <dbReference type="Pfam" id="PF11790"/>
    </source>
</evidence>
<evidence type="ECO:0000313" key="4">
    <source>
        <dbReference type="EMBL" id="KAH6660987.1"/>
    </source>
</evidence>
<dbReference type="PANTHER" id="PTHR34154">
    <property type="entry name" value="ALKALI-SENSITIVE LINKAGE PROTEIN 1"/>
    <property type="match status" value="1"/>
</dbReference>
<dbReference type="EMBL" id="JAGPXC010000001">
    <property type="protein sequence ID" value="KAH6660987.1"/>
    <property type="molecule type" value="Genomic_DNA"/>
</dbReference>
<evidence type="ECO:0000313" key="5">
    <source>
        <dbReference type="Proteomes" id="UP000758603"/>
    </source>
</evidence>
<dbReference type="AlphaFoldDB" id="A0A9P8UZ18"/>
<evidence type="ECO:0000256" key="1">
    <source>
        <dbReference type="SAM" id="MobiDB-lite"/>
    </source>
</evidence>
<feature type="chain" id="PRO_5040117189" evidence="2">
    <location>
        <begin position="22"/>
        <end position="374"/>
    </location>
</feature>
<name>A0A9P8UZ18_9PEZI</name>
<reference evidence="4" key="1">
    <citation type="journal article" date="2021" name="Nat. Commun.">
        <title>Genetic determinants of endophytism in the Arabidopsis root mycobiome.</title>
        <authorList>
            <person name="Mesny F."/>
            <person name="Miyauchi S."/>
            <person name="Thiergart T."/>
            <person name="Pickel B."/>
            <person name="Atanasova L."/>
            <person name="Karlsson M."/>
            <person name="Huettel B."/>
            <person name="Barry K.W."/>
            <person name="Haridas S."/>
            <person name="Chen C."/>
            <person name="Bauer D."/>
            <person name="Andreopoulos W."/>
            <person name="Pangilinan J."/>
            <person name="LaButti K."/>
            <person name="Riley R."/>
            <person name="Lipzen A."/>
            <person name="Clum A."/>
            <person name="Drula E."/>
            <person name="Henrissat B."/>
            <person name="Kohler A."/>
            <person name="Grigoriev I.V."/>
            <person name="Martin F.M."/>
            <person name="Hacquard S."/>
        </authorList>
    </citation>
    <scope>NUCLEOTIDE SEQUENCE</scope>
    <source>
        <strain evidence="4">MPI-SDFR-AT-0073</strain>
    </source>
</reference>
<dbReference type="Pfam" id="PF11790">
    <property type="entry name" value="Glyco_hydro_cc"/>
    <property type="match status" value="1"/>
</dbReference>
<dbReference type="Gene3D" id="3.20.20.80">
    <property type="entry name" value="Glycosidases"/>
    <property type="match status" value="1"/>
</dbReference>
<dbReference type="PANTHER" id="PTHR34154:SF3">
    <property type="entry name" value="ALKALI-SENSITIVE LINKAGE PROTEIN 1"/>
    <property type="match status" value="1"/>
</dbReference>
<dbReference type="GO" id="GO:0071966">
    <property type="term" value="P:fungal-type cell wall polysaccharide metabolic process"/>
    <property type="evidence" value="ECO:0007669"/>
    <property type="project" value="TreeGrafter"/>
</dbReference>
<dbReference type="RefSeq" id="XP_045965118.1">
    <property type="nucleotide sequence ID" value="XM_046109388.1"/>
</dbReference>
<keyword evidence="4" id="KW-0378">Hydrolase</keyword>